<dbReference type="InterPro" id="IPR041471">
    <property type="entry name" value="UvrB_inter"/>
</dbReference>
<dbReference type="NCBIfam" id="TIGR00580">
    <property type="entry name" value="mfd"/>
    <property type="match status" value="1"/>
</dbReference>
<comment type="subcellular location">
    <subcellularLocation>
        <location evidence="9">Cytoplasm</location>
    </subcellularLocation>
</comment>
<dbReference type="InterPro" id="IPR001650">
    <property type="entry name" value="Helicase_C-like"/>
</dbReference>
<evidence type="ECO:0000256" key="5">
    <source>
        <dbReference type="ARBA" id="ARBA00022806"/>
    </source>
</evidence>
<dbReference type="GO" id="GO:0006355">
    <property type="term" value="P:regulation of DNA-templated transcription"/>
    <property type="evidence" value="ECO:0007669"/>
    <property type="project" value="UniProtKB-UniRule"/>
</dbReference>
<dbReference type="Pfam" id="PF00271">
    <property type="entry name" value="Helicase_C"/>
    <property type="match status" value="1"/>
</dbReference>
<dbReference type="PROSITE" id="PS51194">
    <property type="entry name" value="HELICASE_CTER"/>
    <property type="match status" value="1"/>
</dbReference>
<dbReference type="Pfam" id="PF03461">
    <property type="entry name" value="TRCF"/>
    <property type="match status" value="1"/>
</dbReference>
<evidence type="ECO:0000256" key="6">
    <source>
        <dbReference type="ARBA" id="ARBA00022840"/>
    </source>
</evidence>
<keyword evidence="5" id="KW-0347">Helicase</keyword>
<dbReference type="SMART" id="SM01058">
    <property type="entry name" value="CarD_TRCF"/>
    <property type="match status" value="1"/>
</dbReference>
<evidence type="ECO:0000313" key="12">
    <source>
        <dbReference type="EMBL" id="GHD47816.1"/>
    </source>
</evidence>
<feature type="domain" description="Helicase ATP-binding" evidence="10">
    <location>
        <begin position="628"/>
        <end position="789"/>
    </location>
</feature>
<dbReference type="InterPro" id="IPR004576">
    <property type="entry name" value="Mfd"/>
</dbReference>
<keyword evidence="1 9" id="KW-0963">Cytoplasm</keyword>
<dbReference type="SMART" id="SM00982">
    <property type="entry name" value="TRCF"/>
    <property type="match status" value="1"/>
</dbReference>
<dbReference type="GO" id="GO:0005737">
    <property type="term" value="C:cytoplasm"/>
    <property type="evidence" value="ECO:0007669"/>
    <property type="project" value="UniProtKB-SubCell"/>
</dbReference>
<evidence type="ECO:0000256" key="8">
    <source>
        <dbReference type="ARBA" id="ARBA00023204"/>
    </source>
</evidence>
<accession>A0A919CPA2</accession>
<keyword evidence="4 9" id="KW-0378">Hydrolase</keyword>
<name>A0A919CPA2_9PROT</name>
<comment type="caution">
    <text evidence="12">The sequence shown here is derived from an EMBL/GenBank/DDBJ whole genome shotgun (WGS) entry which is preliminary data.</text>
</comment>
<protein>
    <recommendedName>
        <fullName evidence="9">Transcription-repair-coupling factor</fullName>
        <shortName evidence="9">TRCF</shortName>
        <ecNumber evidence="9">3.6.4.-</ecNumber>
    </recommendedName>
</protein>
<dbReference type="Gene3D" id="3.40.50.11180">
    <property type="match status" value="1"/>
</dbReference>
<dbReference type="SMART" id="SM00490">
    <property type="entry name" value="HELICc"/>
    <property type="match status" value="1"/>
</dbReference>
<dbReference type="InterPro" id="IPR003711">
    <property type="entry name" value="CarD-like/TRCF_RID"/>
</dbReference>
<keyword evidence="8 9" id="KW-0234">DNA repair</keyword>
<evidence type="ECO:0000256" key="3">
    <source>
        <dbReference type="ARBA" id="ARBA00022763"/>
    </source>
</evidence>
<dbReference type="EC" id="3.6.4.-" evidence="9"/>
<dbReference type="InterPro" id="IPR011545">
    <property type="entry name" value="DEAD/DEAH_box_helicase_dom"/>
</dbReference>
<reference evidence="12" key="1">
    <citation type="journal article" date="2014" name="Int. J. Syst. Evol. Microbiol.">
        <title>Complete genome sequence of Corynebacterium casei LMG S-19264T (=DSM 44701T), isolated from a smear-ripened cheese.</title>
        <authorList>
            <consortium name="US DOE Joint Genome Institute (JGI-PGF)"/>
            <person name="Walter F."/>
            <person name="Albersmeier A."/>
            <person name="Kalinowski J."/>
            <person name="Ruckert C."/>
        </authorList>
    </citation>
    <scope>NUCLEOTIDE SEQUENCE</scope>
    <source>
        <strain evidence="12">KCTC 42651</strain>
    </source>
</reference>
<dbReference type="InterPro" id="IPR005118">
    <property type="entry name" value="TRCF_C"/>
</dbReference>
<dbReference type="InterPro" id="IPR014001">
    <property type="entry name" value="Helicase_ATP-bd"/>
</dbReference>
<dbReference type="SMART" id="SM00487">
    <property type="entry name" value="DEXDc"/>
    <property type="match status" value="1"/>
</dbReference>
<dbReference type="SUPFAM" id="SSF143517">
    <property type="entry name" value="TRCF domain-like"/>
    <property type="match status" value="1"/>
</dbReference>
<proteinExistence type="inferred from homology"/>
<keyword evidence="3 9" id="KW-0227">DNA damage</keyword>
<keyword evidence="13" id="KW-1185">Reference proteome</keyword>
<dbReference type="PANTHER" id="PTHR47964:SF1">
    <property type="entry name" value="ATP-DEPENDENT DNA HELICASE HOMOLOG RECG, CHLOROPLASTIC"/>
    <property type="match status" value="1"/>
</dbReference>
<dbReference type="PROSITE" id="PS51192">
    <property type="entry name" value="HELICASE_ATP_BIND_1"/>
    <property type="match status" value="1"/>
</dbReference>
<sequence>MTMDLSSFPAAVGRVTIASAPEGLDAVALVRLARDRGRVLHVARDDARLAALARTIGFVDPALAVLSFPAWDCLPYDRVSPNGEILSRRVETLAELSAMEAGDGPLVVLTTVNAVLQRVPPRRYFEGASLTLKVGQEMPLDDLLAVFTRSGYGRTDTVREPGEYAVRGGIVDVFPTGMDEPVRLDFFGDELEAARPFDAMTQRTSGKLDRVVFRPVGETLLDDQSIHRFRTGYRALFGAEVASDPVYEAVSAGHRHGGMEHWLPLFHDGMATLLDYVGEVAVTLDHQVDEVATARFEQIAEYYDARRQMLRAGGAESGGIYRPLPADALYLGPDEWTALLADRPVGALTPFAAPPGAAVIDLGAAGGVDFAEARTRGGSAVYDAARDAIAAEVTAGRRVVVAGYSEGSRDRLASLLRDHGVEPIEPVDSMAATEALPRSTVAAAVLPLERGWRHDNLTVIAEPDLVGERMARPSSRRRRRGEEFLQEVGALEAGDYVVHAEHGIGQYLGLDTLEIGGAPHDCLRLVYAGGDKLFVPVENIEILSRYGSEDSNAQLDKLGGAAWQARKARVKKRLRDMAEGLIAIAAERELRRTEALYPPAGVYDEFCARFPYTETDDQLKAIDEVLGDLASGRPMDRLVCGDVGFGKTEVALRAALVVAMQGYQVAVVVPTTLLCRQHFRGFKERFQGLPIRIEQLSRLVSNKEAAEIRKGIAAGDVNLVVGTHAVLSKQINFNNLGLLIVDEEQHFGVAQKERLKDLRKDVHVLTMTATPIPRTLQMALSGVRELSLIATPPVDRLAVRTFVMPYDGVIIREAILRERYRGGKTFYVCPRVEDLSRVHDRLTKLVPEAKIGVAHGRMGATELEDVMTAFTDGGYDILLSTNIVESGLDIPSANTIVIHRADMFGLAQLYQLRGRVGRSKTRAYGYLTTHPSKVLTPVAKRRLEVMQTLDNLGAGFSLASHDMDIRGAGNLLGEEQSGHVKEVGIELYQELLREAVEAAKSGEGLEVEESGWTPQIAIGMPVMIPEAYVPDLSVRMSLYRRIATLSDEGEIDAFAAELVDRFGKLPAEVENLLKIVAIKRLCRAAGVEKVDAGPKGATLAFRNNDFKNPAGLVAFMQKQAGTVQLRPDHRMVYRRPWDKPEQRVVGLTRLMQELVAIAA</sequence>
<dbReference type="SUPFAM" id="SSF141259">
    <property type="entry name" value="CarD-like"/>
    <property type="match status" value="1"/>
</dbReference>
<gene>
    <name evidence="9 12" type="primary">mfd</name>
    <name evidence="12" type="ORF">GCM10017083_18640</name>
</gene>
<dbReference type="EMBL" id="BMZS01000003">
    <property type="protein sequence ID" value="GHD47816.1"/>
    <property type="molecule type" value="Genomic_DNA"/>
</dbReference>
<dbReference type="GO" id="GO:0003684">
    <property type="term" value="F:damaged DNA binding"/>
    <property type="evidence" value="ECO:0007669"/>
    <property type="project" value="InterPro"/>
</dbReference>
<dbReference type="InterPro" id="IPR036101">
    <property type="entry name" value="CarD-like/TRCF_RID_sf"/>
</dbReference>
<dbReference type="CDD" id="cd17991">
    <property type="entry name" value="DEXHc_TRCF"/>
    <property type="match status" value="1"/>
</dbReference>
<evidence type="ECO:0000313" key="13">
    <source>
        <dbReference type="Proteomes" id="UP000630353"/>
    </source>
</evidence>
<feature type="domain" description="Helicase C-terminal" evidence="11">
    <location>
        <begin position="810"/>
        <end position="964"/>
    </location>
</feature>
<dbReference type="Gene3D" id="3.40.50.300">
    <property type="entry name" value="P-loop containing nucleotide triphosphate hydrolases"/>
    <property type="match status" value="2"/>
</dbReference>
<dbReference type="GO" id="GO:0000716">
    <property type="term" value="P:transcription-coupled nucleotide-excision repair, DNA damage recognition"/>
    <property type="evidence" value="ECO:0007669"/>
    <property type="project" value="UniProtKB-UniRule"/>
</dbReference>
<dbReference type="RefSeq" id="WP_189988652.1">
    <property type="nucleotide sequence ID" value="NZ_BMZS01000003.1"/>
</dbReference>
<evidence type="ECO:0000256" key="2">
    <source>
        <dbReference type="ARBA" id="ARBA00022741"/>
    </source>
</evidence>
<dbReference type="Pfam" id="PF00270">
    <property type="entry name" value="DEAD"/>
    <property type="match status" value="1"/>
</dbReference>
<comment type="function">
    <text evidence="9">Couples transcription and DNA repair by recognizing RNA polymerase (RNAP) stalled at DNA lesions. Mediates ATP-dependent release of RNAP and its truncated transcript from the DNA, and recruitment of nucleotide excision repair machinery to the damaged site.</text>
</comment>
<dbReference type="InterPro" id="IPR047112">
    <property type="entry name" value="RecG/Mfd"/>
</dbReference>
<dbReference type="AlphaFoldDB" id="A0A919CPA2"/>
<comment type="similarity">
    <text evidence="9">In the N-terminal section; belongs to the UvrB family.</text>
</comment>
<keyword evidence="6 9" id="KW-0067">ATP-binding</keyword>
<dbReference type="Proteomes" id="UP000630353">
    <property type="component" value="Unassembled WGS sequence"/>
</dbReference>
<evidence type="ECO:0000259" key="11">
    <source>
        <dbReference type="PROSITE" id="PS51194"/>
    </source>
</evidence>
<evidence type="ECO:0000256" key="1">
    <source>
        <dbReference type="ARBA" id="ARBA00022490"/>
    </source>
</evidence>
<keyword evidence="7 9" id="KW-0238">DNA-binding</keyword>
<evidence type="ECO:0000256" key="9">
    <source>
        <dbReference type="HAMAP-Rule" id="MF_00969"/>
    </source>
</evidence>
<dbReference type="PANTHER" id="PTHR47964">
    <property type="entry name" value="ATP-DEPENDENT DNA HELICASE HOMOLOG RECG, CHLOROPLASTIC"/>
    <property type="match status" value="1"/>
</dbReference>
<dbReference type="Gene3D" id="2.40.10.170">
    <property type="match status" value="1"/>
</dbReference>
<dbReference type="Pfam" id="PF02559">
    <property type="entry name" value="CarD_TRCF_RID"/>
    <property type="match status" value="1"/>
</dbReference>
<comment type="similarity">
    <text evidence="9">In the C-terminal section; belongs to the helicase family. RecG subfamily.</text>
</comment>
<dbReference type="Gene3D" id="3.90.1150.50">
    <property type="entry name" value="Transcription-repair-coupling factor, D7 domain"/>
    <property type="match status" value="1"/>
</dbReference>
<reference evidence="12" key="2">
    <citation type="submission" date="2020-09" db="EMBL/GenBank/DDBJ databases">
        <authorList>
            <person name="Sun Q."/>
            <person name="Kim S."/>
        </authorList>
    </citation>
    <scope>NUCLEOTIDE SEQUENCE</scope>
    <source>
        <strain evidence="12">KCTC 42651</strain>
    </source>
</reference>
<dbReference type="GO" id="GO:0003678">
    <property type="term" value="F:DNA helicase activity"/>
    <property type="evidence" value="ECO:0007669"/>
    <property type="project" value="TreeGrafter"/>
</dbReference>
<dbReference type="SUPFAM" id="SSF52540">
    <property type="entry name" value="P-loop containing nucleoside triphosphate hydrolases"/>
    <property type="match status" value="4"/>
</dbReference>
<dbReference type="GO" id="GO:0016787">
    <property type="term" value="F:hydrolase activity"/>
    <property type="evidence" value="ECO:0007669"/>
    <property type="project" value="UniProtKB-KW"/>
</dbReference>
<evidence type="ECO:0000256" key="7">
    <source>
        <dbReference type="ARBA" id="ARBA00023125"/>
    </source>
</evidence>
<dbReference type="HAMAP" id="MF_00969">
    <property type="entry name" value="TRCF"/>
    <property type="match status" value="1"/>
</dbReference>
<dbReference type="InterPro" id="IPR037235">
    <property type="entry name" value="TRCF-like_C_D7"/>
</dbReference>
<keyword evidence="2 9" id="KW-0547">Nucleotide-binding</keyword>
<dbReference type="Gene3D" id="3.30.2060.10">
    <property type="entry name" value="Penicillin-binding protein 1b domain"/>
    <property type="match status" value="1"/>
</dbReference>
<organism evidence="12 13">
    <name type="scientific">Thalassobaculum fulvum</name>
    <dbReference type="NCBI Taxonomy" id="1633335"/>
    <lineage>
        <taxon>Bacteria</taxon>
        <taxon>Pseudomonadati</taxon>
        <taxon>Pseudomonadota</taxon>
        <taxon>Alphaproteobacteria</taxon>
        <taxon>Rhodospirillales</taxon>
        <taxon>Thalassobaculaceae</taxon>
        <taxon>Thalassobaculum</taxon>
    </lineage>
</organism>
<dbReference type="GO" id="GO:0005524">
    <property type="term" value="F:ATP binding"/>
    <property type="evidence" value="ECO:0007669"/>
    <property type="project" value="UniProtKB-UniRule"/>
</dbReference>
<dbReference type="InterPro" id="IPR027417">
    <property type="entry name" value="P-loop_NTPase"/>
</dbReference>
<dbReference type="Pfam" id="PF17757">
    <property type="entry name" value="UvrB_inter"/>
    <property type="match status" value="1"/>
</dbReference>
<evidence type="ECO:0000256" key="4">
    <source>
        <dbReference type="ARBA" id="ARBA00022801"/>
    </source>
</evidence>
<evidence type="ECO:0000259" key="10">
    <source>
        <dbReference type="PROSITE" id="PS51192"/>
    </source>
</evidence>